<dbReference type="Proteomes" id="UP000237000">
    <property type="component" value="Unassembled WGS sequence"/>
</dbReference>
<dbReference type="InterPro" id="IPR029058">
    <property type="entry name" value="AB_hydrolase_fold"/>
</dbReference>
<dbReference type="OrthoDB" id="7130006at2759"/>
<organism evidence="4 5">
    <name type="scientific">Trema orientale</name>
    <name type="common">Charcoal tree</name>
    <name type="synonym">Celtis orientalis</name>
    <dbReference type="NCBI Taxonomy" id="63057"/>
    <lineage>
        <taxon>Eukaryota</taxon>
        <taxon>Viridiplantae</taxon>
        <taxon>Streptophyta</taxon>
        <taxon>Embryophyta</taxon>
        <taxon>Tracheophyta</taxon>
        <taxon>Spermatophyta</taxon>
        <taxon>Magnoliopsida</taxon>
        <taxon>eudicotyledons</taxon>
        <taxon>Gunneridae</taxon>
        <taxon>Pentapetalae</taxon>
        <taxon>rosids</taxon>
        <taxon>fabids</taxon>
        <taxon>Rosales</taxon>
        <taxon>Cannabaceae</taxon>
        <taxon>Trema</taxon>
    </lineage>
</organism>
<dbReference type="GO" id="GO:0016787">
    <property type="term" value="F:hydrolase activity"/>
    <property type="evidence" value="ECO:0007669"/>
    <property type="project" value="UniProtKB-KW"/>
</dbReference>
<keyword evidence="1 4" id="KW-0378">Hydrolase</keyword>
<proteinExistence type="inferred from homology"/>
<gene>
    <name evidence="4" type="ORF">TorRG33x02_080220</name>
</gene>
<evidence type="ECO:0000313" key="4">
    <source>
        <dbReference type="EMBL" id="PON96092.1"/>
    </source>
</evidence>
<protein>
    <submittedName>
        <fullName evidence="4">Epoxide hydrolase-like</fullName>
    </submittedName>
</protein>
<evidence type="ECO:0000256" key="2">
    <source>
        <dbReference type="ARBA" id="ARBA00038334"/>
    </source>
</evidence>
<name>A0A2P5FE81_TREOI</name>
<dbReference type="EMBL" id="JXTC01000040">
    <property type="protein sequence ID" value="PON96092.1"/>
    <property type="molecule type" value="Genomic_DNA"/>
</dbReference>
<feature type="domain" description="AB hydrolase-1" evidence="3">
    <location>
        <begin position="26"/>
        <end position="256"/>
    </location>
</feature>
<dbReference type="PRINTS" id="PR00412">
    <property type="entry name" value="EPOXHYDRLASE"/>
</dbReference>
<dbReference type="InParanoid" id="A0A2P5FE81"/>
<dbReference type="STRING" id="63057.A0A2P5FE81"/>
<dbReference type="PRINTS" id="PR00111">
    <property type="entry name" value="ABHYDROLASE"/>
</dbReference>
<dbReference type="SUPFAM" id="SSF53474">
    <property type="entry name" value="alpha/beta-Hydrolases"/>
    <property type="match status" value="1"/>
</dbReference>
<comment type="similarity">
    <text evidence="2">Belongs to the AB hydrolase superfamily. Epoxide hydrolase family.</text>
</comment>
<evidence type="ECO:0000259" key="3">
    <source>
        <dbReference type="Pfam" id="PF00561"/>
    </source>
</evidence>
<keyword evidence="5" id="KW-1185">Reference proteome</keyword>
<evidence type="ECO:0000256" key="1">
    <source>
        <dbReference type="ARBA" id="ARBA00022801"/>
    </source>
</evidence>
<dbReference type="InterPro" id="IPR000073">
    <property type="entry name" value="AB_hydrolase_1"/>
</dbReference>
<reference evidence="5" key="1">
    <citation type="submission" date="2016-06" db="EMBL/GenBank/DDBJ databases">
        <title>Parallel loss of symbiosis genes in relatives of nitrogen-fixing non-legume Parasponia.</title>
        <authorList>
            <person name="Van Velzen R."/>
            <person name="Holmer R."/>
            <person name="Bu F."/>
            <person name="Rutten L."/>
            <person name="Van Zeijl A."/>
            <person name="Liu W."/>
            <person name="Santuari L."/>
            <person name="Cao Q."/>
            <person name="Sharma T."/>
            <person name="Shen D."/>
            <person name="Roswanjaya Y."/>
            <person name="Wardhani T."/>
            <person name="Kalhor M.S."/>
            <person name="Jansen J."/>
            <person name="Van den Hoogen J."/>
            <person name="Gungor B."/>
            <person name="Hartog M."/>
            <person name="Hontelez J."/>
            <person name="Verver J."/>
            <person name="Yang W.-C."/>
            <person name="Schijlen E."/>
            <person name="Repin R."/>
            <person name="Schilthuizen M."/>
            <person name="Schranz E."/>
            <person name="Heidstra R."/>
            <person name="Miyata K."/>
            <person name="Fedorova E."/>
            <person name="Kohlen W."/>
            <person name="Bisseling T."/>
            <person name="Smit S."/>
            <person name="Geurts R."/>
        </authorList>
    </citation>
    <scope>NUCLEOTIDE SEQUENCE [LARGE SCALE GENOMIC DNA]</scope>
    <source>
        <strain evidence="5">cv. RG33-2</strain>
    </source>
</reference>
<dbReference type="PANTHER" id="PTHR43329">
    <property type="entry name" value="EPOXIDE HYDROLASE"/>
    <property type="match status" value="1"/>
</dbReference>
<sequence length="311" mass="35201">MDQIQHKFVEVQGLKLHVAEIGTGPNVVVFLHGFPEIWYSWRHQMIALAKARFRAIAPDYRGYGLSDPPPEPEKASLRDFIDDLLGIIDALAIPKVFLVGKDFGARPAYLFGIIHPERVLGIVTMGVPYLPPGPSEHRKHLPEGFYILRWQEPGRAEADFGRLDAKTVVRNVYILFSRSEIPIAAENQEIMDLVDQSTPLPPWFTEEDLANYGALYEKSGFRTALQVPYRSFGEEFNLTDPIVKQPALLIMGSKDYVYKFPGIGDFINSGKVKEFVPKLDIVFLPEGTHFVQEQSPEEVNQLILNFLAKHI</sequence>
<dbReference type="Pfam" id="PF00561">
    <property type="entry name" value="Abhydrolase_1"/>
    <property type="match status" value="1"/>
</dbReference>
<comment type="caution">
    <text evidence="4">The sequence shown here is derived from an EMBL/GenBank/DDBJ whole genome shotgun (WGS) entry which is preliminary data.</text>
</comment>
<dbReference type="Gene3D" id="3.40.50.1820">
    <property type="entry name" value="alpha/beta hydrolase"/>
    <property type="match status" value="1"/>
</dbReference>
<accession>A0A2P5FE81</accession>
<dbReference type="InterPro" id="IPR000639">
    <property type="entry name" value="Epox_hydrolase-like"/>
</dbReference>
<evidence type="ECO:0000313" key="5">
    <source>
        <dbReference type="Proteomes" id="UP000237000"/>
    </source>
</evidence>
<dbReference type="AlphaFoldDB" id="A0A2P5FE81"/>